<accession>A0A146G2L5</accession>
<reference evidence="6" key="1">
    <citation type="journal article" date="2017" name="Genome Announc.">
        <title>Draft Genome Sequence of Terrimicrobium sacchariphilum NM-5T, a Facultative Anaerobic Soil Bacterium of the Class Spartobacteria.</title>
        <authorList>
            <person name="Qiu Y.L."/>
            <person name="Tourlousse D.M."/>
            <person name="Matsuura N."/>
            <person name="Ohashi A."/>
            <person name="Sekiguchi Y."/>
        </authorList>
    </citation>
    <scope>NUCLEOTIDE SEQUENCE [LARGE SCALE GENOMIC DNA]</scope>
    <source>
        <strain evidence="6">NM-5</strain>
    </source>
</reference>
<dbReference type="Pfam" id="PF00232">
    <property type="entry name" value="Glyco_hydro_1"/>
    <property type="match status" value="2"/>
</dbReference>
<dbReference type="PRINTS" id="PR00131">
    <property type="entry name" value="GLHYDRLASE1"/>
</dbReference>
<organism evidence="5 6">
    <name type="scientific">Terrimicrobium sacchariphilum</name>
    <dbReference type="NCBI Taxonomy" id="690879"/>
    <lineage>
        <taxon>Bacteria</taxon>
        <taxon>Pseudomonadati</taxon>
        <taxon>Verrucomicrobiota</taxon>
        <taxon>Terrimicrobiia</taxon>
        <taxon>Terrimicrobiales</taxon>
        <taxon>Terrimicrobiaceae</taxon>
        <taxon>Terrimicrobium</taxon>
    </lineage>
</organism>
<comment type="similarity">
    <text evidence="1 4">Belongs to the glycosyl hydrolase 1 family.</text>
</comment>
<dbReference type="AlphaFoldDB" id="A0A146G2L5"/>
<proteinExistence type="inferred from homology"/>
<dbReference type="Gene3D" id="3.20.20.80">
    <property type="entry name" value="Glycosidases"/>
    <property type="match status" value="1"/>
</dbReference>
<comment type="caution">
    <text evidence="5">The sequence shown here is derived from an EMBL/GenBank/DDBJ whole genome shotgun (WGS) entry which is preliminary data.</text>
</comment>
<dbReference type="InterPro" id="IPR001360">
    <property type="entry name" value="Glyco_hydro_1"/>
</dbReference>
<dbReference type="GO" id="GO:0005975">
    <property type="term" value="P:carbohydrate metabolic process"/>
    <property type="evidence" value="ECO:0007669"/>
    <property type="project" value="InterPro"/>
</dbReference>
<dbReference type="InterPro" id="IPR017853">
    <property type="entry name" value="GH"/>
</dbReference>
<name>A0A146G2L5_TERSA</name>
<dbReference type="STRING" id="690879.TSACC_2127"/>
<evidence type="ECO:0000256" key="1">
    <source>
        <dbReference type="ARBA" id="ARBA00010838"/>
    </source>
</evidence>
<evidence type="ECO:0000313" key="5">
    <source>
        <dbReference type="EMBL" id="GAT31733.1"/>
    </source>
</evidence>
<evidence type="ECO:0000256" key="4">
    <source>
        <dbReference type="RuleBase" id="RU003690"/>
    </source>
</evidence>
<dbReference type="PANTHER" id="PTHR10353">
    <property type="entry name" value="GLYCOSYL HYDROLASE"/>
    <property type="match status" value="1"/>
</dbReference>
<dbReference type="PANTHER" id="PTHR10353:SF36">
    <property type="entry name" value="LP05116P"/>
    <property type="match status" value="1"/>
</dbReference>
<gene>
    <name evidence="5" type="ORF">TSACC_2127</name>
</gene>
<keyword evidence="6" id="KW-1185">Reference proteome</keyword>
<dbReference type="Proteomes" id="UP000076023">
    <property type="component" value="Unassembled WGS sequence"/>
</dbReference>
<dbReference type="EMBL" id="BDCO01000002">
    <property type="protein sequence ID" value="GAT31733.1"/>
    <property type="molecule type" value="Genomic_DNA"/>
</dbReference>
<evidence type="ECO:0000313" key="6">
    <source>
        <dbReference type="Proteomes" id="UP000076023"/>
    </source>
</evidence>
<evidence type="ECO:0000256" key="3">
    <source>
        <dbReference type="ARBA" id="ARBA00023295"/>
    </source>
</evidence>
<sequence length="491" mass="55841">MKEPPVVLLEVDSATASGNVREYKPISMNPTRLTLAVGLACATLLSGCVNPINPLGKFDPTPKVSGRPSPKMAEKFAWGISTASYQYEDPAVKPGDKDYFSTDWDVLVSQHKAPPRGNALYSWSDFDKDLAALKKIRPTHYRFSIEWARVEPQPGVYNEEAIQGYVRMARKLKEMGIEPVVCLWHFTFPDWLYDKKNPGNSNWLHPLARERWKAYVEKMVKATSPYVKYYAPQNEPNGQITTAYIVGQWPPAMTLAIGHYWKAIDASTAMFRDAAKIVKEIKPSAKIVSVEALPWWQRAPLDPGGLIYNTMIHGNTDHLDRIYDVCDILGINYYYSQAPGPLTLLAGPSMRGKHFTMMGWVINPKGIYDEIKRVGDRYGKPMMITENGIATSNDSKRIWYLQNHLHEIGRAIQDGYDVRGYFTWSLADNYEWHWGYTATFGLSHMDPDTKDRILKPSANWFADVIKDHRTVGSVPKIEHRHGFDKEPPKKN</sequence>
<keyword evidence="3" id="KW-0326">Glycosidase</keyword>
<dbReference type="GO" id="GO:0008422">
    <property type="term" value="F:beta-glucosidase activity"/>
    <property type="evidence" value="ECO:0007669"/>
    <property type="project" value="TreeGrafter"/>
</dbReference>
<keyword evidence="2" id="KW-0378">Hydrolase</keyword>
<evidence type="ECO:0000256" key="2">
    <source>
        <dbReference type="ARBA" id="ARBA00022801"/>
    </source>
</evidence>
<protein>
    <submittedName>
        <fullName evidence="5">Beta-glucosidase</fullName>
    </submittedName>
</protein>
<dbReference type="SUPFAM" id="SSF51445">
    <property type="entry name" value="(Trans)glycosidases"/>
    <property type="match status" value="1"/>
</dbReference>
<dbReference type="InParanoid" id="A0A146G2L5"/>